<feature type="signal peptide" evidence="2">
    <location>
        <begin position="1"/>
        <end position="16"/>
    </location>
</feature>
<dbReference type="PANTHER" id="PTHR45912:SF3">
    <property type="entry name" value="CILIA- AND FLAGELLA-ASSOCIATED PROTEIN 47"/>
    <property type="match status" value="1"/>
</dbReference>
<evidence type="ECO:0000256" key="1">
    <source>
        <dbReference type="SAM" id="MobiDB-lite"/>
    </source>
</evidence>
<feature type="region of interest" description="Disordered" evidence="1">
    <location>
        <begin position="167"/>
        <end position="188"/>
    </location>
</feature>
<dbReference type="InterPro" id="IPR013783">
    <property type="entry name" value="Ig-like_fold"/>
</dbReference>
<comment type="caution">
    <text evidence="3">The sequence shown here is derived from an EMBL/GenBank/DDBJ whole genome shotgun (WGS) entry which is preliminary data.</text>
</comment>
<dbReference type="EMBL" id="BRYB01003186">
    <property type="protein sequence ID" value="GMI32233.1"/>
    <property type="molecule type" value="Genomic_DNA"/>
</dbReference>
<keyword evidence="2" id="KW-0732">Signal</keyword>
<feature type="chain" id="PRO_5045198621" evidence="2">
    <location>
        <begin position="17"/>
        <end position="317"/>
    </location>
</feature>
<reference evidence="3 4" key="1">
    <citation type="journal article" date="2023" name="Commun. Biol.">
        <title>Genome analysis of Parmales, the sister group of diatoms, reveals the evolutionary specialization of diatoms from phago-mixotrophs to photoautotrophs.</title>
        <authorList>
            <person name="Ban H."/>
            <person name="Sato S."/>
            <person name="Yoshikawa S."/>
            <person name="Yamada K."/>
            <person name="Nakamura Y."/>
            <person name="Ichinomiya M."/>
            <person name="Sato N."/>
            <person name="Blanc-Mathieu R."/>
            <person name="Endo H."/>
            <person name="Kuwata A."/>
            <person name="Ogata H."/>
        </authorList>
    </citation>
    <scope>NUCLEOTIDE SEQUENCE [LARGE SCALE GENOMIC DNA]</scope>
</reference>
<evidence type="ECO:0000256" key="2">
    <source>
        <dbReference type="SAM" id="SignalP"/>
    </source>
</evidence>
<dbReference type="Gene3D" id="2.60.40.10">
    <property type="entry name" value="Immunoglobulins"/>
    <property type="match status" value="1"/>
</dbReference>
<feature type="region of interest" description="Disordered" evidence="1">
    <location>
        <begin position="35"/>
        <end position="69"/>
    </location>
</feature>
<keyword evidence="4" id="KW-1185">Reference proteome</keyword>
<dbReference type="Proteomes" id="UP001165060">
    <property type="component" value="Unassembled WGS sequence"/>
</dbReference>
<evidence type="ECO:0000313" key="4">
    <source>
        <dbReference type="Proteomes" id="UP001165060"/>
    </source>
</evidence>
<organism evidence="3 4">
    <name type="scientific">Tetraparma gracilis</name>
    <dbReference type="NCBI Taxonomy" id="2962635"/>
    <lineage>
        <taxon>Eukaryota</taxon>
        <taxon>Sar</taxon>
        <taxon>Stramenopiles</taxon>
        <taxon>Ochrophyta</taxon>
        <taxon>Bolidophyceae</taxon>
        <taxon>Parmales</taxon>
        <taxon>Triparmaceae</taxon>
        <taxon>Tetraparma</taxon>
    </lineage>
</organism>
<feature type="compositionally biased region" description="Basic and acidic residues" evidence="1">
    <location>
        <begin position="46"/>
        <end position="65"/>
    </location>
</feature>
<proteinExistence type="predicted"/>
<accession>A0ABQ6MSB6</accession>
<dbReference type="PANTHER" id="PTHR45912">
    <property type="entry name" value="CILIA- AND FLAGELLA-ASSOCIATED PROTEIN 47"/>
    <property type="match status" value="1"/>
</dbReference>
<protein>
    <submittedName>
        <fullName evidence="3">Uncharacterized protein</fullName>
    </submittedName>
</protein>
<evidence type="ECO:0000313" key="3">
    <source>
        <dbReference type="EMBL" id="GMI32233.1"/>
    </source>
</evidence>
<sequence length="317" mass="35425">MIRATLLLPLLPLLHSFILPPSLISRPLRGYLDDLTDDIKPTPQDKLADPERDSYEANLQPRDKVNNAGPTAYDQYVEFNEFDGGDGQMGVAGDGSKGDLEKIGDDTQQQVLKSTNQNVAEYKVSTKSRERSAKVAWGTSNGYADKLRDDGVETSRAQQFENWQNQNELNKSRKSQRQEVNEFSSSADTADEDWRKLSSFGVERVQDFDLEEAFGPVSANMDELEDTISIKSNIASVGFKSFGLKNQFMGFADFRAAFTSETSVNWTIEPTEGALKKSEETEFVIRYKPDQAGTSVGYLVIETEDFKKTFPVTGTTF</sequence>
<name>A0ABQ6MSB6_9STRA</name>
<gene>
    <name evidence="3" type="ORF">TeGR_g10312</name>
</gene>